<dbReference type="EMBL" id="CAJOBR010000678">
    <property type="protein sequence ID" value="CAF4535731.1"/>
    <property type="molecule type" value="Genomic_DNA"/>
</dbReference>
<evidence type="ECO:0000256" key="2">
    <source>
        <dbReference type="PROSITE-ProRule" id="PRU00504"/>
    </source>
</evidence>
<feature type="repeat" description="NHL" evidence="2">
    <location>
        <begin position="497"/>
        <end position="526"/>
    </location>
</feature>
<evidence type="ECO:0000256" key="1">
    <source>
        <dbReference type="ARBA" id="ARBA00022737"/>
    </source>
</evidence>
<dbReference type="Gene3D" id="3.40.50.1240">
    <property type="entry name" value="Phosphoglycerate mutase-like"/>
    <property type="match status" value="1"/>
</dbReference>
<feature type="non-terminal residue" evidence="3">
    <location>
        <position position="1377"/>
    </location>
</feature>
<dbReference type="PANTHER" id="PTHR24104:SF25">
    <property type="entry name" value="PROTEIN LIN-41"/>
    <property type="match status" value="1"/>
</dbReference>
<feature type="repeat" description="NHL" evidence="2">
    <location>
        <begin position="397"/>
        <end position="433"/>
    </location>
</feature>
<evidence type="ECO:0000313" key="4">
    <source>
        <dbReference type="Proteomes" id="UP000663848"/>
    </source>
</evidence>
<dbReference type="InterPro" id="IPR050952">
    <property type="entry name" value="TRIM-NHL_E3_ligases"/>
</dbReference>
<reference evidence="3" key="1">
    <citation type="submission" date="2021-02" db="EMBL/GenBank/DDBJ databases">
        <authorList>
            <person name="Nowell W R."/>
        </authorList>
    </citation>
    <scope>NUCLEOTIDE SEQUENCE</scope>
</reference>
<comment type="caution">
    <text evidence="3">The sequence shown here is derived from an EMBL/GenBank/DDBJ whole genome shotgun (WGS) entry which is preliminary data.</text>
</comment>
<keyword evidence="1" id="KW-0677">Repeat</keyword>
<dbReference type="InterPro" id="IPR029033">
    <property type="entry name" value="His_PPase_superfam"/>
</dbReference>
<dbReference type="Gene3D" id="2.40.10.500">
    <property type="match status" value="2"/>
</dbReference>
<organism evidence="3 4">
    <name type="scientific">Rotaria socialis</name>
    <dbReference type="NCBI Taxonomy" id="392032"/>
    <lineage>
        <taxon>Eukaryota</taxon>
        <taxon>Metazoa</taxon>
        <taxon>Spiralia</taxon>
        <taxon>Gnathifera</taxon>
        <taxon>Rotifera</taxon>
        <taxon>Eurotatoria</taxon>
        <taxon>Bdelloidea</taxon>
        <taxon>Philodinida</taxon>
        <taxon>Philodinidae</taxon>
        <taxon>Rotaria</taxon>
    </lineage>
</organism>
<feature type="repeat" description="NHL" evidence="2">
    <location>
        <begin position="1044"/>
        <end position="1070"/>
    </location>
</feature>
<name>A0A820XPY9_9BILA</name>
<sequence>MGVSDCPYFCELVEQRRNSEQIQNTSFDKLKVWTGSKINDLFDAWNMADIIIIEVLYNTSLSWADLFVLSQLQHIADLSFYYLFNTIETGRVITGCLLILLKSYSYRIFSTNHHSGPIVNDIMENIQKLMKNDSMGRKAKIYSGHDATIVALLSLFQANYIHQPPYCSTIFMDLYHISDNNTYTLKLEYLNSTNGGTTQPIQLPPMNIDQPYKLYAVVSLLLIFVEPVYTQTTVICPTAIWNSTFRTLAGISGVAASTATTLYNPYRAVFGPSNTLYVADQSNNRIQKYVGGSATGTAVTGLTLSNPCDVYVDNNNVLYVLDTSNYRVLRWNNNVVTVVAGGFGAGSTYDKMSTSYSMFVDASYNIYVSDYGNHRVAFWSAGNPNMSQLVAGGYGAGSTPEKLYYPLGIYVDNMGIIYVADYYNHRIQKWYPGAATGITVAGQTGVAGSWSYLLYYPTAVIYDQYNYLYIVDSSNNRVQRWVPGASYGITVAASTMSNPRGLSFDSSGNIIVADMSLHRIISFAVSCPPNATTTASPTTQAIVPVCSTGGWNQTFTIIAGSSGNRGTSATLLYNPYSSFIDIYGNLYVVDYYNHRIQYFLRGSTTATTVAGITSSAGSSYSQLYYPTNIYVDSNGIMYILDATNCRVLRWTPGDPMGFSVAGDHGCGSTVDKIDVSYAMFIDSQYNIYISEYANHRVSLWTPRNTTAGTTVAGGYGAGSTAEKLYYPWGIYVDANQVVFVVDRSNHRVQRWNLGAISGLTVAGSTSDPGPWSYQFSNPTAITFDPYGYMYILDTGNSRVQKWLPGATFGTTVIAVSMSTPYGLIFDRRGNIVITDQLNYRILSFAITCPNATTTTASPPTTPQTSLCTTAQWNSTFSILAGVTSAAGSSSTLLYYPYNIFFDGYNNLYVADTSNHRIQYYPQGTSIGITVAGSTGSPGSTYSQLYNPYAIYVDSNRAMFILDTTNYRVLKWQFGDPRGFLVAGGNGAGAASNQITTSYAMFVDAQSNVYVSEYSNHRVTLWLSTNTSYGTIIAGGYGAGSASQQLYYPWGICVDSNQVVYVVDRNNHRVQRWLNGAISGSTAAGTTGDAGPYAYQFSSPTALLLDQYGYLYVLDYGNSRIQKWFPGATYGTTVLAASFYNPCGLQFNRLNNLVVADTYYHRIVSFAILCPTTTTTTVAPPTSSPTPICATAQWNSTFSILAGITASRGSTTTLLYNPSDATLDGYQNLYVADTVNHRIQYFPHGTTTGITIAGVTGSAGGAYSQLYNPYAIYVDSNRAMFILDTTNYRVLKWQFGEPLGYVVAGGNGAGAALTQITTSYAMFVDAQSNVYVSEYSNHRVTLWLSTNTTSGILVGGGNGAGSTSERLYNPWGIYVDVN</sequence>
<dbReference type="CDD" id="cd05819">
    <property type="entry name" value="NHL"/>
    <property type="match status" value="4"/>
</dbReference>
<accession>A0A820XPY9</accession>
<gene>
    <name evidence="3" type="ORF">QYT958_LOCUS7231</name>
</gene>
<dbReference type="SUPFAM" id="SSF63829">
    <property type="entry name" value="Calcium-dependent phosphotriesterase"/>
    <property type="match status" value="2"/>
</dbReference>
<feature type="repeat" description="NHL" evidence="2">
    <location>
        <begin position="718"/>
        <end position="754"/>
    </location>
</feature>
<dbReference type="PANTHER" id="PTHR24104">
    <property type="entry name" value="E3 UBIQUITIN-PROTEIN LIGASE NHLRC1-RELATED"/>
    <property type="match status" value="1"/>
</dbReference>
<dbReference type="Proteomes" id="UP000663848">
    <property type="component" value="Unassembled WGS sequence"/>
</dbReference>
<dbReference type="SUPFAM" id="SSF53254">
    <property type="entry name" value="Phosphoglycerate mutase-like"/>
    <property type="match status" value="1"/>
</dbReference>
<dbReference type="InterPro" id="IPR011042">
    <property type="entry name" value="6-blade_b-propeller_TolB-like"/>
</dbReference>
<protein>
    <submittedName>
        <fullName evidence="3">Uncharacterized protein</fullName>
    </submittedName>
</protein>
<proteinExistence type="predicted"/>
<dbReference type="PROSITE" id="PS51125">
    <property type="entry name" value="NHL"/>
    <property type="match status" value="4"/>
</dbReference>
<dbReference type="InterPro" id="IPR001258">
    <property type="entry name" value="NHL_repeat"/>
</dbReference>
<dbReference type="Pfam" id="PF01436">
    <property type="entry name" value="NHL"/>
    <property type="match status" value="3"/>
</dbReference>
<evidence type="ECO:0000313" key="3">
    <source>
        <dbReference type="EMBL" id="CAF4535731.1"/>
    </source>
</evidence>
<dbReference type="SUPFAM" id="SSF101898">
    <property type="entry name" value="NHL repeat"/>
    <property type="match status" value="3"/>
</dbReference>
<dbReference type="GO" id="GO:0008270">
    <property type="term" value="F:zinc ion binding"/>
    <property type="evidence" value="ECO:0007669"/>
    <property type="project" value="UniProtKB-KW"/>
</dbReference>
<dbReference type="Gene3D" id="2.120.10.30">
    <property type="entry name" value="TolB, C-terminal domain"/>
    <property type="match status" value="5"/>
</dbReference>